<feature type="signal peptide" evidence="1">
    <location>
        <begin position="1"/>
        <end position="38"/>
    </location>
</feature>
<feature type="chain" id="PRO_5009207244" description="Transmembrane protein" evidence="1">
    <location>
        <begin position="39"/>
        <end position="342"/>
    </location>
</feature>
<dbReference type="Proteomes" id="UP000175989">
    <property type="component" value="Unassembled WGS sequence"/>
</dbReference>
<dbReference type="PATRIC" id="fig|762836.4.peg.2784"/>
<dbReference type="AlphaFoldDB" id="A0A1E7WL15"/>
<protein>
    <recommendedName>
        <fullName evidence="4">Transmembrane protein</fullName>
    </recommendedName>
</protein>
<dbReference type="OrthoDB" id="58809at2"/>
<evidence type="ECO:0000313" key="2">
    <source>
        <dbReference type="EMBL" id="OEZ99659.1"/>
    </source>
</evidence>
<gene>
    <name evidence="2" type="ORF">DUPY_27040</name>
</gene>
<comment type="caution">
    <text evidence="2">The sequence shown here is derived from an EMBL/GenBank/DDBJ whole genome shotgun (WGS) entry which is preliminary data.</text>
</comment>
<dbReference type="RefSeq" id="WP_070248846.1">
    <property type="nucleotide sequence ID" value="NZ_LROM01000087.1"/>
</dbReference>
<accession>A0A1E7WL15</accession>
<organism evidence="2 3">
    <name type="scientific">Duganella phyllosphaerae</name>
    <dbReference type="NCBI Taxonomy" id="762836"/>
    <lineage>
        <taxon>Bacteria</taxon>
        <taxon>Pseudomonadati</taxon>
        <taxon>Pseudomonadota</taxon>
        <taxon>Betaproteobacteria</taxon>
        <taxon>Burkholderiales</taxon>
        <taxon>Oxalobacteraceae</taxon>
        <taxon>Telluria group</taxon>
        <taxon>Duganella</taxon>
    </lineage>
</organism>
<keyword evidence="1" id="KW-0732">Signal</keyword>
<dbReference type="EMBL" id="LROM01000087">
    <property type="protein sequence ID" value="OEZ99659.1"/>
    <property type="molecule type" value="Genomic_DNA"/>
</dbReference>
<evidence type="ECO:0008006" key="4">
    <source>
        <dbReference type="Google" id="ProtNLM"/>
    </source>
</evidence>
<evidence type="ECO:0000256" key="1">
    <source>
        <dbReference type="SAM" id="SignalP"/>
    </source>
</evidence>
<keyword evidence="3" id="KW-1185">Reference proteome</keyword>
<evidence type="ECO:0000313" key="3">
    <source>
        <dbReference type="Proteomes" id="UP000175989"/>
    </source>
</evidence>
<name>A0A1E7WL15_9BURK</name>
<proteinExistence type="predicted"/>
<sequence>MKHAARAAAGHTARISLARTVLALSLAACALWLSPVHAESKPGSKSEARGEAKAGSFQFGVVGHSFKTGADETVLKRAIAGATQGNPAFVVATGVKAGSEPCSDKLYASRYALLDASSAPMVVSLAGSDWSACLNSAGRSNAIDRLNRLRELFYRDSETLGARRLPVTRLSSSAKFRSYAENAHWQVGKVLFATINLPANNNHYRAEAGRNSEYEDRLVANRAWLHRLFNLAVRQQMEGLVLFSDGDVGLEAEPGFSLMARFESKRDGFAEPRKQIKTLASKFKGKVLLVDTQIVEAAAKEPSIHWQNNVGHLNLAADWTEVRVAPASATLFAIKGPAETAP</sequence>
<reference evidence="3" key="1">
    <citation type="journal article" date="2016" name="Front. Microbiol.">
        <title>Molecular Keys to the Janthinobacterium and Duganella spp. Interaction with the Plant Pathogen Fusarium graminearum.</title>
        <authorList>
            <person name="Haack F.S."/>
            <person name="Poehlein A."/>
            <person name="Kroger C."/>
            <person name="Voigt C.A."/>
            <person name="Piepenbring M."/>
            <person name="Bode H.B."/>
            <person name="Daniel R."/>
            <person name="Schafer W."/>
            <person name="Streit W.R."/>
        </authorList>
    </citation>
    <scope>NUCLEOTIDE SEQUENCE [LARGE SCALE GENOMIC DNA]</scope>
    <source>
        <strain evidence="3">T54</strain>
    </source>
</reference>